<accession>A0A6A7G2U1</accession>
<dbReference type="PANTHER" id="PTHR20882">
    <property type="entry name" value="CYTOPLASMIC TRNA 2-THIOLATION PROTEIN 2"/>
    <property type="match status" value="1"/>
</dbReference>
<dbReference type="EMBL" id="IACT01005416">
    <property type="protein sequence ID" value="LAC24572.1"/>
    <property type="molecule type" value="mRNA"/>
</dbReference>
<dbReference type="PANTHER" id="PTHR20882:SF14">
    <property type="entry name" value="CYTOPLASMIC TRNA 2-THIOLATION PROTEIN 2"/>
    <property type="match status" value="1"/>
</dbReference>
<organism evidence="3">
    <name type="scientific">Hirondellea gigas</name>
    <dbReference type="NCBI Taxonomy" id="1518452"/>
    <lineage>
        <taxon>Eukaryota</taxon>
        <taxon>Metazoa</taxon>
        <taxon>Ecdysozoa</taxon>
        <taxon>Arthropoda</taxon>
        <taxon>Crustacea</taxon>
        <taxon>Multicrustacea</taxon>
        <taxon>Malacostraca</taxon>
        <taxon>Eumalacostraca</taxon>
        <taxon>Peracarida</taxon>
        <taxon>Amphipoda</taxon>
        <taxon>Amphilochidea</taxon>
        <taxon>Lysianassida</taxon>
        <taxon>Lysianassidira</taxon>
        <taxon>Lysianassoidea</taxon>
        <taxon>Lysianassidae</taxon>
        <taxon>Hirondellea</taxon>
    </lineage>
</organism>
<proteinExistence type="evidence at transcript level"/>
<dbReference type="Gene3D" id="3.40.50.620">
    <property type="entry name" value="HUPs"/>
    <property type="match status" value="1"/>
</dbReference>
<dbReference type="SUPFAM" id="SSF52402">
    <property type="entry name" value="Adenine nucleotide alpha hydrolases-like"/>
    <property type="match status" value="1"/>
</dbReference>
<dbReference type="InterPro" id="IPR019407">
    <property type="entry name" value="CTU2"/>
</dbReference>
<protein>
    <submittedName>
        <fullName evidence="3">Cytoplasmic tRNA 2-thiolation protein 2-like isoform X2</fullName>
    </submittedName>
</protein>
<dbReference type="GO" id="GO:0000049">
    <property type="term" value="F:tRNA binding"/>
    <property type="evidence" value="ECO:0007669"/>
    <property type="project" value="InterPro"/>
</dbReference>
<keyword evidence="2" id="KW-0819">tRNA processing</keyword>
<dbReference type="AlphaFoldDB" id="A0A6A7G2U1"/>
<sequence length="315" mass="34573">MCSVNTDSLQEMIPITTEIFPGTSATCRKCGGTPVEVVLRKTDPYCRACFLTYVTHKFRSCIGKHKLVPVGAEVLVCTSGGLASSALLHLVHEGVTLTSLKKLRVQPAFLHVDERCASAFSRQGENAEQSSSSSFAGDAEYACRAVVQLGYPCYYTTLEAILSPVPIAPLLYKRGSSVEVLHQQSTSAVLQRHLQQLLTDCSSSTARESVVRVLLQRSLAVSCSRLGYTRLFAGHSATQVAVTILSDVAEGRGAHTAQHVNFRHVDSDSGVEVFRPLREVLEDELLHYLTINDIPYTRQKHTVRQPLWSILCLLL</sequence>
<evidence type="ECO:0000256" key="1">
    <source>
        <dbReference type="ARBA" id="ARBA00022490"/>
    </source>
</evidence>
<dbReference type="InterPro" id="IPR014729">
    <property type="entry name" value="Rossmann-like_a/b/a_fold"/>
</dbReference>
<reference evidence="3" key="1">
    <citation type="submission" date="2017-11" db="EMBL/GenBank/DDBJ databases">
        <title>The sensing device of the deep-sea amphipod.</title>
        <authorList>
            <person name="Kobayashi H."/>
            <person name="Nagahama T."/>
            <person name="Arai W."/>
            <person name="Sasagawa Y."/>
            <person name="Umeda M."/>
            <person name="Hayashi T."/>
            <person name="Nikaido I."/>
            <person name="Watanabe H."/>
            <person name="Oguri K."/>
            <person name="Kitazato H."/>
            <person name="Fujioka K."/>
            <person name="Kido Y."/>
            <person name="Takami H."/>
        </authorList>
    </citation>
    <scope>NUCLEOTIDE SEQUENCE</scope>
    <source>
        <tissue evidence="3">Whole body</tissue>
    </source>
</reference>
<keyword evidence="1" id="KW-0963">Cytoplasm</keyword>
<dbReference type="GO" id="GO:0016783">
    <property type="term" value="F:sulfurtransferase activity"/>
    <property type="evidence" value="ECO:0007669"/>
    <property type="project" value="TreeGrafter"/>
</dbReference>
<name>A0A6A7G2U1_9CRUS</name>
<dbReference type="GO" id="GO:0005829">
    <property type="term" value="C:cytosol"/>
    <property type="evidence" value="ECO:0007669"/>
    <property type="project" value="TreeGrafter"/>
</dbReference>
<evidence type="ECO:0000256" key="2">
    <source>
        <dbReference type="ARBA" id="ARBA00022694"/>
    </source>
</evidence>
<dbReference type="GO" id="GO:0002143">
    <property type="term" value="P:tRNA wobble position uridine thiolation"/>
    <property type="evidence" value="ECO:0007669"/>
    <property type="project" value="TreeGrafter"/>
</dbReference>
<evidence type="ECO:0000313" key="3">
    <source>
        <dbReference type="EMBL" id="LAC24572.1"/>
    </source>
</evidence>